<comment type="similarity">
    <text evidence="3">Belongs to the aldehyde dehydrogenase family.</text>
</comment>
<accession>A0ABP9FX70</accession>
<evidence type="ECO:0000256" key="2">
    <source>
        <dbReference type="PROSITE-ProRule" id="PRU10007"/>
    </source>
</evidence>
<proteinExistence type="inferred from homology"/>
<feature type="domain" description="Aldehyde dehydrogenase" evidence="4">
    <location>
        <begin position="27"/>
        <end position="487"/>
    </location>
</feature>
<dbReference type="InterPro" id="IPR050740">
    <property type="entry name" value="Aldehyde_DH_Superfamily"/>
</dbReference>
<keyword evidence="6" id="KW-1185">Reference proteome</keyword>
<dbReference type="Gene3D" id="3.40.605.10">
    <property type="entry name" value="Aldehyde Dehydrogenase, Chain A, domain 1"/>
    <property type="match status" value="1"/>
</dbReference>
<gene>
    <name evidence="5" type="ORF">GCM10025790_16020</name>
</gene>
<dbReference type="InterPro" id="IPR015590">
    <property type="entry name" value="Aldehyde_DH_dom"/>
</dbReference>
<protein>
    <submittedName>
        <fullName evidence="5">NAD-dependent succinate-semialdehyde dehydrogenase</fullName>
    </submittedName>
</protein>
<organism evidence="5 6">
    <name type="scientific">Nesterenkonia rhizosphaerae</name>
    <dbReference type="NCBI Taxonomy" id="1348272"/>
    <lineage>
        <taxon>Bacteria</taxon>
        <taxon>Bacillati</taxon>
        <taxon>Actinomycetota</taxon>
        <taxon>Actinomycetes</taxon>
        <taxon>Micrococcales</taxon>
        <taxon>Micrococcaceae</taxon>
        <taxon>Nesterenkonia</taxon>
    </lineage>
</organism>
<evidence type="ECO:0000259" key="4">
    <source>
        <dbReference type="Pfam" id="PF00171"/>
    </source>
</evidence>
<dbReference type="InterPro" id="IPR016163">
    <property type="entry name" value="Ald_DH_C"/>
</dbReference>
<evidence type="ECO:0000313" key="5">
    <source>
        <dbReference type="EMBL" id="GAA4920712.1"/>
    </source>
</evidence>
<reference evidence="6" key="1">
    <citation type="journal article" date="2019" name="Int. J. Syst. Evol. Microbiol.">
        <title>The Global Catalogue of Microorganisms (GCM) 10K type strain sequencing project: providing services to taxonomists for standard genome sequencing and annotation.</title>
        <authorList>
            <consortium name="The Broad Institute Genomics Platform"/>
            <consortium name="The Broad Institute Genome Sequencing Center for Infectious Disease"/>
            <person name="Wu L."/>
            <person name="Ma J."/>
        </authorList>
    </citation>
    <scope>NUCLEOTIDE SEQUENCE [LARGE SCALE GENOMIC DNA]</scope>
    <source>
        <strain evidence="6">JCM 19129</strain>
    </source>
</reference>
<dbReference type="InterPro" id="IPR029510">
    <property type="entry name" value="Ald_DH_CS_GLU"/>
</dbReference>
<dbReference type="RefSeq" id="WP_345477526.1">
    <property type="nucleotide sequence ID" value="NZ_BAABLW010000007.1"/>
</dbReference>
<dbReference type="SUPFAM" id="SSF53720">
    <property type="entry name" value="ALDH-like"/>
    <property type="match status" value="1"/>
</dbReference>
<dbReference type="PROSITE" id="PS00687">
    <property type="entry name" value="ALDEHYDE_DEHYDR_GLU"/>
    <property type="match status" value="1"/>
</dbReference>
<keyword evidence="1 3" id="KW-0560">Oxidoreductase</keyword>
<comment type="caution">
    <text evidence="5">The sequence shown here is derived from an EMBL/GenBank/DDBJ whole genome shotgun (WGS) entry which is preliminary data.</text>
</comment>
<dbReference type="Pfam" id="PF00171">
    <property type="entry name" value="Aldedh"/>
    <property type="match status" value="1"/>
</dbReference>
<dbReference type="CDD" id="cd07103">
    <property type="entry name" value="ALDH_F5_SSADH_GabD"/>
    <property type="match status" value="1"/>
</dbReference>
<sequence length="491" mass="52389">MSETITADREAALISSVPKSLYIDGQWREAHSGARLEVQDPSTGKVLCEVADAGEQDGWDALHAAQRAQSDFAAMPPRQRADILMRAFELMHERKDDLALLMTLEMGKPLAEAYGEVTYAAEFFRHFAEEATRISGNYQTAPAGNARFLVTKQPVGPSILITPWNFPLAMGTRKIGPAVAAGCTSVLKPSELTPLSMLALAQILQDAGLPAGVVNIVVTSNAGGTMEPLIRSGIARKLSFTGSTAVGKKLLEQCADHVLRTSMELGGNAALVVFEDADLDKAVEGALLAKMRNSGEACTAANRLFVQRSVAKDFADRLAQRMAEFQVGRGVDDDVKVGPLINAKQRDKVQELVEDAVRSGAEVLLGGEPIAGEGYFYPPTVLFDIPEGARVRSEEIFGPVAPVTPFDTEEEAVAAVNSTEYGLSNYVFTNDLTRALRVAEAVESGMVGINQGVVSNPAAPFGGVKESGLGREGGDIGIDEFLETKYIGIAM</sequence>
<name>A0ABP9FX70_9MICC</name>
<feature type="active site" evidence="2">
    <location>
        <position position="264"/>
    </location>
</feature>
<dbReference type="Proteomes" id="UP001500368">
    <property type="component" value="Unassembled WGS sequence"/>
</dbReference>
<dbReference type="Gene3D" id="3.40.309.10">
    <property type="entry name" value="Aldehyde Dehydrogenase, Chain A, domain 2"/>
    <property type="match status" value="1"/>
</dbReference>
<evidence type="ECO:0000313" key="6">
    <source>
        <dbReference type="Proteomes" id="UP001500368"/>
    </source>
</evidence>
<dbReference type="PANTHER" id="PTHR43353">
    <property type="entry name" value="SUCCINATE-SEMIALDEHYDE DEHYDROGENASE, MITOCHONDRIAL"/>
    <property type="match status" value="1"/>
</dbReference>
<dbReference type="EMBL" id="BAABLW010000007">
    <property type="protein sequence ID" value="GAA4920712.1"/>
    <property type="molecule type" value="Genomic_DNA"/>
</dbReference>
<dbReference type="PANTHER" id="PTHR43353:SF5">
    <property type="entry name" value="SUCCINATE-SEMIALDEHYDE DEHYDROGENASE, MITOCHONDRIAL"/>
    <property type="match status" value="1"/>
</dbReference>
<evidence type="ECO:0000256" key="1">
    <source>
        <dbReference type="ARBA" id="ARBA00023002"/>
    </source>
</evidence>
<dbReference type="InterPro" id="IPR016162">
    <property type="entry name" value="Ald_DH_N"/>
</dbReference>
<dbReference type="InterPro" id="IPR016161">
    <property type="entry name" value="Ald_DH/histidinol_DH"/>
</dbReference>
<evidence type="ECO:0000256" key="3">
    <source>
        <dbReference type="RuleBase" id="RU003345"/>
    </source>
</evidence>